<comment type="caution">
    <text evidence="2">The sequence shown here is derived from an EMBL/GenBank/DDBJ whole genome shotgun (WGS) entry which is preliminary data.</text>
</comment>
<proteinExistence type="predicted"/>
<dbReference type="AlphaFoldDB" id="A0A9P6FSB9"/>
<evidence type="ECO:0000313" key="3">
    <source>
        <dbReference type="Proteomes" id="UP000780801"/>
    </source>
</evidence>
<feature type="region of interest" description="Disordered" evidence="1">
    <location>
        <begin position="144"/>
        <end position="165"/>
    </location>
</feature>
<protein>
    <submittedName>
        <fullName evidence="2">Uncharacterized protein</fullName>
    </submittedName>
</protein>
<name>A0A9P6FSB9_9FUNG</name>
<feature type="region of interest" description="Disordered" evidence="1">
    <location>
        <begin position="1"/>
        <end position="51"/>
    </location>
</feature>
<evidence type="ECO:0000256" key="1">
    <source>
        <dbReference type="SAM" id="MobiDB-lite"/>
    </source>
</evidence>
<accession>A0A9P6FSB9</accession>
<dbReference type="OrthoDB" id="2377901at2759"/>
<dbReference type="Proteomes" id="UP000780801">
    <property type="component" value="Unassembled WGS sequence"/>
</dbReference>
<feature type="region of interest" description="Disordered" evidence="1">
    <location>
        <begin position="176"/>
        <end position="195"/>
    </location>
</feature>
<reference evidence="2" key="1">
    <citation type="journal article" date="2020" name="Fungal Divers.">
        <title>Resolving the Mortierellaceae phylogeny through synthesis of multi-gene phylogenetics and phylogenomics.</title>
        <authorList>
            <person name="Vandepol N."/>
            <person name="Liber J."/>
            <person name="Desiro A."/>
            <person name="Na H."/>
            <person name="Kennedy M."/>
            <person name="Barry K."/>
            <person name="Grigoriev I.V."/>
            <person name="Miller A.N."/>
            <person name="O'Donnell K."/>
            <person name="Stajich J.E."/>
            <person name="Bonito G."/>
        </authorList>
    </citation>
    <scope>NUCLEOTIDE SEQUENCE</scope>
    <source>
        <strain evidence="2">KOD1015</strain>
    </source>
</reference>
<evidence type="ECO:0000313" key="2">
    <source>
        <dbReference type="EMBL" id="KAF9579830.1"/>
    </source>
</evidence>
<keyword evidence="3" id="KW-1185">Reference proteome</keyword>
<dbReference type="EMBL" id="JAABOA010002463">
    <property type="protein sequence ID" value="KAF9579830.1"/>
    <property type="molecule type" value="Genomic_DNA"/>
</dbReference>
<sequence>MEFTFTAQKSSTAASLPTSNSSESSYGQTPQGFGSGLTPGTLPGPGNAFQNQAQGIATQPFCFSSTNSVPFFGNAAPAPAPIQPSMTSWTMNSYSDDSNPYDRTALTRAHGVGNTKRWRERLISHIEDRIKDKRIALNNARRKGLFSQESSQSSQQQEQPLSHSAVDASTLVAGQGEQLTGLGPGPGAEANGASVSQEVTNLVSTEDDRRLVAEVWETFKRENYESLVEAFQGMSDAEIESIEQDILQYQYSMQIDPSYEVEMEQEQEEMEQTIEQYVRLESMKSVEKQYDDPEIAAAILGCPGQLQIAHDEDTGLLIMCSQCELLA</sequence>
<gene>
    <name evidence="2" type="ORF">BGW38_003750</name>
</gene>
<feature type="compositionally biased region" description="Polar residues" evidence="1">
    <location>
        <begin position="1"/>
        <end position="31"/>
    </location>
</feature>
<feature type="compositionally biased region" description="Low complexity" evidence="1">
    <location>
        <begin position="36"/>
        <end position="46"/>
    </location>
</feature>
<feature type="compositionally biased region" description="Low complexity" evidence="1">
    <location>
        <begin position="147"/>
        <end position="159"/>
    </location>
</feature>
<organism evidence="2 3">
    <name type="scientific">Lunasporangiospora selenospora</name>
    <dbReference type="NCBI Taxonomy" id="979761"/>
    <lineage>
        <taxon>Eukaryota</taxon>
        <taxon>Fungi</taxon>
        <taxon>Fungi incertae sedis</taxon>
        <taxon>Mucoromycota</taxon>
        <taxon>Mortierellomycotina</taxon>
        <taxon>Mortierellomycetes</taxon>
        <taxon>Mortierellales</taxon>
        <taxon>Mortierellaceae</taxon>
        <taxon>Lunasporangiospora</taxon>
    </lineage>
</organism>